<keyword evidence="7" id="KW-1185">Reference proteome</keyword>
<dbReference type="CDD" id="cd03357">
    <property type="entry name" value="LbH_MAT_GAT"/>
    <property type="match status" value="2"/>
</dbReference>
<feature type="domain" description="Maltose/galactoside acetyltransferase" evidence="5">
    <location>
        <begin position="226"/>
        <end position="278"/>
    </location>
</feature>
<dbReference type="Pfam" id="PF12464">
    <property type="entry name" value="Mac"/>
    <property type="match status" value="2"/>
</dbReference>
<evidence type="ECO:0000256" key="3">
    <source>
        <dbReference type="ARBA" id="ARBA00022737"/>
    </source>
</evidence>
<protein>
    <submittedName>
        <fullName evidence="6">Maltose O-acetyltransferase</fullName>
    </submittedName>
</protein>
<dbReference type="Pfam" id="PF14602">
    <property type="entry name" value="Hexapep_2"/>
    <property type="match status" value="1"/>
</dbReference>
<dbReference type="PROSITE" id="PS00101">
    <property type="entry name" value="HEXAPEP_TRANSFERASES"/>
    <property type="match status" value="1"/>
</dbReference>
<comment type="similarity">
    <text evidence="1">Belongs to the transferase hexapeptide repeat family.</text>
</comment>
<dbReference type="Pfam" id="PF00132">
    <property type="entry name" value="Hexapep"/>
    <property type="match status" value="1"/>
</dbReference>
<dbReference type="InterPro" id="IPR011004">
    <property type="entry name" value="Trimer_LpxA-like_sf"/>
</dbReference>
<dbReference type="InterPro" id="IPR001451">
    <property type="entry name" value="Hexapep"/>
</dbReference>
<evidence type="ECO:0000313" key="7">
    <source>
        <dbReference type="Proteomes" id="UP001151699"/>
    </source>
</evidence>
<evidence type="ECO:0000256" key="4">
    <source>
        <dbReference type="ARBA" id="ARBA00023315"/>
    </source>
</evidence>
<accession>A0A9Q0N607</accession>
<organism evidence="6 7">
    <name type="scientific">Pseudolycoriella hygida</name>
    <dbReference type="NCBI Taxonomy" id="35572"/>
    <lineage>
        <taxon>Eukaryota</taxon>
        <taxon>Metazoa</taxon>
        <taxon>Ecdysozoa</taxon>
        <taxon>Arthropoda</taxon>
        <taxon>Hexapoda</taxon>
        <taxon>Insecta</taxon>
        <taxon>Pterygota</taxon>
        <taxon>Neoptera</taxon>
        <taxon>Endopterygota</taxon>
        <taxon>Diptera</taxon>
        <taxon>Nematocera</taxon>
        <taxon>Sciaroidea</taxon>
        <taxon>Sciaridae</taxon>
        <taxon>Pseudolycoriella</taxon>
    </lineage>
</organism>
<feature type="non-terminal residue" evidence="6">
    <location>
        <position position="1"/>
    </location>
</feature>
<dbReference type="InterPro" id="IPR018357">
    <property type="entry name" value="Hexapep_transf_CS"/>
</dbReference>
<dbReference type="SUPFAM" id="SSF51161">
    <property type="entry name" value="Trimeric LpxA-like enzymes"/>
    <property type="match status" value="2"/>
</dbReference>
<keyword evidence="4" id="KW-0012">Acyltransferase</keyword>
<dbReference type="OrthoDB" id="10030506at2759"/>
<feature type="domain" description="Maltose/galactoside acetyltransferase" evidence="5">
    <location>
        <begin position="7"/>
        <end position="61"/>
    </location>
</feature>
<dbReference type="GO" id="GO:0008870">
    <property type="term" value="F:galactoside O-acetyltransferase activity"/>
    <property type="evidence" value="ECO:0007669"/>
    <property type="project" value="TreeGrafter"/>
</dbReference>
<dbReference type="EMBL" id="WJQU01000002">
    <property type="protein sequence ID" value="KAJ6644194.1"/>
    <property type="molecule type" value="Genomic_DNA"/>
</dbReference>
<reference evidence="6" key="1">
    <citation type="submission" date="2022-07" db="EMBL/GenBank/DDBJ databases">
        <authorList>
            <person name="Trinca V."/>
            <person name="Uliana J.V.C."/>
            <person name="Torres T.T."/>
            <person name="Ward R.J."/>
            <person name="Monesi N."/>
        </authorList>
    </citation>
    <scope>NUCLEOTIDE SEQUENCE</scope>
    <source>
        <strain evidence="6">HSMRA1968</strain>
        <tissue evidence="6">Whole embryos</tissue>
    </source>
</reference>
<dbReference type="Gene3D" id="2.160.10.10">
    <property type="entry name" value="Hexapeptide repeat proteins"/>
    <property type="match status" value="2"/>
</dbReference>
<dbReference type="InterPro" id="IPR039369">
    <property type="entry name" value="LacA-like"/>
</dbReference>
<evidence type="ECO:0000313" key="6">
    <source>
        <dbReference type="EMBL" id="KAJ6644194.1"/>
    </source>
</evidence>
<dbReference type="PANTHER" id="PTHR43017">
    <property type="entry name" value="GALACTOSIDE O-ACETYLTRANSFERASE"/>
    <property type="match status" value="1"/>
</dbReference>
<dbReference type="InterPro" id="IPR024688">
    <property type="entry name" value="Mac_dom"/>
</dbReference>
<evidence type="ECO:0000259" key="5">
    <source>
        <dbReference type="SMART" id="SM01266"/>
    </source>
</evidence>
<keyword evidence="3" id="KW-0677">Repeat</keyword>
<comment type="caution">
    <text evidence="6">The sequence shown here is derived from an EMBL/GenBank/DDBJ whole genome shotgun (WGS) entry which is preliminary data.</text>
</comment>
<gene>
    <name evidence="6" type="primary">maa_0</name>
    <name evidence="6" type="ORF">Bhyg_09161</name>
</gene>
<evidence type="ECO:0000256" key="2">
    <source>
        <dbReference type="ARBA" id="ARBA00022679"/>
    </source>
</evidence>
<sequence>DSKADGEEQMLAACIDEPSNEQLDKERIRTKKLIRKFNDSSVEDEDKRNEILNQLFHQSCKNKKMFVEPPFRVEFGCNIIVGDNFQANFDCVILDRGKVTIGNNCLLACGVHIYTSTHPLTLNQTNVEGCIELVKDVQIGDNCWIGGQSVICPGVVIGDNVTVGAGSVVLDDVPSNVVVGGNPCKIIKYLPGANIPWNERRSSGTPKLTSFPVETDPKSYNHLTEKERMIAGYPHRIDDEELCRDSISARNICCNFNTKDWENPKDVEALLVVIVVEQPFRVDYGYNITIERNFFSHFDLVILDSTLIKIGKNCFVGPGVHIYATNHPLDPRNRKNDGNYYELAKPITIGNNVWIGGRVTFCPGVNVGNIAVVDVGSVVTKNIPANAFVSGNPARVIKENVNRLKK</sequence>
<name>A0A9Q0N607_9DIPT</name>
<dbReference type="PANTHER" id="PTHR43017:SF1">
    <property type="entry name" value="ACETYLTRANSFERASE YJL218W-RELATED"/>
    <property type="match status" value="1"/>
</dbReference>
<dbReference type="SMART" id="SM01266">
    <property type="entry name" value="Mac"/>
    <property type="match status" value="2"/>
</dbReference>
<proteinExistence type="inferred from homology"/>
<dbReference type="Proteomes" id="UP001151699">
    <property type="component" value="Chromosome B"/>
</dbReference>
<dbReference type="AlphaFoldDB" id="A0A9Q0N607"/>
<keyword evidence="2" id="KW-0808">Transferase</keyword>
<evidence type="ECO:0000256" key="1">
    <source>
        <dbReference type="ARBA" id="ARBA00007274"/>
    </source>
</evidence>